<dbReference type="RefSeq" id="WP_253870389.1">
    <property type="nucleotide sequence ID" value="NZ_BAABHM010000006.1"/>
</dbReference>
<name>A0ABP8WSJ4_9MICO</name>
<proteinExistence type="predicted"/>
<protein>
    <recommendedName>
        <fullName evidence="3">N-6 DNA methylase</fullName>
    </recommendedName>
</protein>
<evidence type="ECO:0000313" key="2">
    <source>
        <dbReference type="Proteomes" id="UP001500843"/>
    </source>
</evidence>
<comment type="caution">
    <text evidence="1">The sequence shown here is derived from an EMBL/GenBank/DDBJ whole genome shotgun (WGS) entry which is preliminary data.</text>
</comment>
<dbReference type="Proteomes" id="UP001500843">
    <property type="component" value="Unassembled WGS sequence"/>
</dbReference>
<evidence type="ECO:0008006" key="3">
    <source>
        <dbReference type="Google" id="ProtNLM"/>
    </source>
</evidence>
<dbReference type="EMBL" id="BAABHM010000006">
    <property type="protein sequence ID" value="GAA4693866.1"/>
    <property type="molecule type" value="Genomic_DNA"/>
</dbReference>
<sequence>MTPDLGESGQGQSDPALSGLTLTMPDIAELARVKRAVVSMWRKRYANGALPFPAPVDAEAKQPRFHAVEVAAWVERRGQGNNPDFRADAAVVAALTDDGDPARAFDALTALLALAPYTSAPLASIDPDELVDLADEVDPHDRFAYRETVGLGSYLPGAARHAGAVASAAYNPASAIERLLGARHRTGDPRLTGTVLRAPVLNLVADVLAALAPDDEELVVTDPRPGCGDLLTAVLGRLERVEPVLAHVPAGDGDALRLARRRLAANSWPVETSSGDVDAHLVTQVPALDEPDLDPADVLSRVDHAVLGLPIGRAAIVVGPASALVDELRDPGAEKIRDDLMRSGRLRSVVLLPAGLVVSRPRQKMAVWVLGTVLPGASFGKKHLVVADLSEHAPDGDEFDGGVVHDLLTDLIAAQGTERDADAHHFRFAKFLDSGAVVARRQSLLGAAKATRDLVFRDPAGAEQHLHELMAHLTDPVRPSELPVVRGLSGGEPGGRYTIEGLVGHGFVHRRSGHRLHAVDVVQGAAEGTVPVIGAAEVVGAAPWGGRRIDRLGFLARYSSGRLTEPGDIVYVTSPRPAAVVDVEGFCVVETPARIFRVPGRARGRVVPEVLAADINAASSDARDPEAWTVRLVPLDQGAALATTLTVLREEERALRDRLQTLTDLRGGLLDGVASGVVGLSTENVSVPREDVRGR</sequence>
<accession>A0ABP8WSJ4</accession>
<reference evidence="2" key="1">
    <citation type="journal article" date="2019" name="Int. J. Syst. Evol. Microbiol.">
        <title>The Global Catalogue of Microorganisms (GCM) 10K type strain sequencing project: providing services to taxonomists for standard genome sequencing and annotation.</title>
        <authorList>
            <consortium name="The Broad Institute Genomics Platform"/>
            <consortium name="The Broad Institute Genome Sequencing Center for Infectious Disease"/>
            <person name="Wu L."/>
            <person name="Ma J."/>
        </authorList>
    </citation>
    <scope>NUCLEOTIDE SEQUENCE [LARGE SCALE GENOMIC DNA]</scope>
    <source>
        <strain evidence="2">JCM 17975</strain>
    </source>
</reference>
<gene>
    <name evidence="1" type="ORF">GCM10023198_11830</name>
</gene>
<keyword evidence="2" id="KW-1185">Reference proteome</keyword>
<evidence type="ECO:0000313" key="1">
    <source>
        <dbReference type="EMBL" id="GAA4693866.1"/>
    </source>
</evidence>
<organism evidence="1 2">
    <name type="scientific">Promicromonospora umidemergens</name>
    <dbReference type="NCBI Taxonomy" id="629679"/>
    <lineage>
        <taxon>Bacteria</taxon>
        <taxon>Bacillati</taxon>
        <taxon>Actinomycetota</taxon>
        <taxon>Actinomycetes</taxon>
        <taxon>Micrococcales</taxon>
        <taxon>Promicromonosporaceae</taxon>
        <taxon>Promicromonospora</taxon>
    </lineage>
</organism>